<comment type="similarity">
    <text evidence="2 6">Belongs to the transposase mutator family.</text>
</comment>
<dbReference type="Pfam" id="PF00872">
    <property type="entry name" value="Transposase_mut"/>
    <property type="match status" value="1"/>
</dbReference>
<reference evidence="7 8" key="1">
    <citation type="journal article" date="2018" name="Environ. Microbiol.">
        <title>Ecological and genomic features of two widespread freshwater picocyanobacteria.</title>
        <authorList>
            <person name="Cabello-Yeves P.J."/>
            <person name="Picazo A."/>
            <person name="Camacho A."/>
            <person name="Callieri C."/>
            <person name="Rosselli R."/>
            <person name="Roda-Garcia J.J."/>
            <person name="Coutinho F.H."/>
            <person name="Rodriguez-Valera F."/>
        </authorList>
    </citation>
    <scope>NUCLEOTIDE SEQUENCE [LARGE SCALE GENOMIC DNA]</scope>
    <source>
        <strain evidence="7 8">Tous</strain>
    </source>
</reference>
<dbReference type="GO" id="GO:0004803">
    <property type="term" value="F:transposase activity"/>
    <property type="evidence" value="ECO:0007669"/>
    <property type="project" value="UniProtKB-UniRule"/>
</dbReference>
<evidence type="ECO:0000313" key="7">
    <source>
        <dbReference type="EMBL" id="PSJ06976.1"/>
    </source>
</evidence>
<sequence>MTLTHIGASELSQLMEGTTAGALIPEIVRRGFQDLLEAEVSAAIGATRHERFPDERSTHRNGYRQRLLTTQVGDLSLAIPKLRQGSFFPDWLEPRRRVDKALYAVVMEAYTGGISTRKVDALVEALGGASGISKSEVSRICQGHRCAGESVSWPDVGPCPLPVRLPRCDVLPRP</sequence>
<dbReference type="Proteomes" id="UP000243002">
    <property type="component" value="Unassembled WGS sequence"/>
</dbReference>
<evidence type="ECO:0000256" key="4">
    <source>
        <dbReference type="ARBA" id="ARBA00023125"/>
    </source>
</evidence>
<evidence type="ECO:0000256" key="5">
    <source>
        <dbReference type="ARBA" id="ARBA00023172"/>
    </source>
</evidence>
<dbReference type="GO" id="GO:0003677">
    <property type="term" value="F:DNA binding"/>
    <property type="evidence" value="ECO:0007669"/>
    <property type="project" value="UniProtKB-UniRule"/>
</dbReference>
<feature type="non-terminal residue" evidence="7">
    <location>
        <position position="174"/>
    </location>
</feature>
<dbReference type="InterPro" id="IPR001207">
    <property type="entry name" value="Transposase_mutator"/>
</dbReference>
<keyword evidence="5 6" id="KW-0233">DNA recombination</keyword>
<keyword evidence="6" id="KW-0814">Transposable element</keyword>
<organism evidence="7 8">
    <name type="scientific">Cyanobium usitatum str. Tous</name>
    <dbReference type="NCBI Taxonomy" id="2116684"/>
    <lineage>
        <taxon>Bacteria</taxon>
        <taxon>Bacillati</taxon>
        <taxon>Cyanobacteriota</taxon>
        <taxon>Cyanophyceae</taxon>
        <taxon>Synechococcales</taxon>
        <taxon>Prochlorococcaceae</taxon>
        <taxon>Cyanobium</taxon>
    </lineage>
</organism>
<dbReference type="EMBL" id="PXXO01000002">
    <property type="protein sequence ID" value="PSJ06976.1"/>
    <property type="molecule type" value="Genomic_DNA"/>
</dbReference>
<name>A0A2P7N0J8_9CYAN</name>
<dbReference type="GO" id="GO:0006313">
    <property type="term" value="P:DNA transposition"/>
    <property type="evidence" value="ECO:0007669"/>
    <property type="project" value="UniProtKB-UniRule"/>
</dbReference>
<dbReference type="AlphaFoldDB" id="A0A2P7N0J8"/>
<evidence type="ECO:0000313" key="8">
    <source>
        <dbReference type="Proteomes" id="UP000243002"/>
    </source>
</evidence>
<comment type="caution">
    <text evidence="7">The sequence shown here is derived from an EMBL/GenBank/DDBJ whole genome shotgun (WGS) entry which is preliminary data.</text>
</comment>
<dbReference type="PANTHER" id="PTHR33217:SF7">
    <property type="entry name" value="TRANSPOSASE FOR INSERTION SEQUENCE ELEMENT IS1081"/>
    <property type="match status" value="1"/>
</dbReference>
<keyword evidence="4 6" id="KW-0238">DNA-binding</keyword>
<keyword evidence="3 6" id="KW-0815">Transposition</keyword>
<proteinExistence type="inferred from homology"/>
<accession>A0A2P7N0J8</accession>
<evidence type="ECO:0000256" key="6">
    <source>
        <dbReference type="RuleBase" id="RU365089"/>
    </source>
</evidence>
<evidence type="ECO:0000256" key="2">
    <source>
        <dbReference type="ARBA" id="ARBA00010961"/>
    </source>
</evidence>
<comment type="function">
    <text evidence="1 6">Required for the transposition of the insertion element.</text>
</comment>
<protein>
    <recommendedName>
        <fullName evidence="6">Mutator family transposase</fullName>
    </recommendedName>
</protein>
<evidence type="ECO:0000256" key="1">
    <source>
        <dbReference type="ARBA" id="ARBA00002190"/>
    </source>
</evidence>
<dbReference type="PANTHER" id="PTHR33217">
    <property type="entry name" value="TRANSPOSASE FOR INSERTION SEQUENCE ELEMENT IS1081"/>
    <property type="match status" value="1"/>
</dbReference>
<gene>
    <name evidence="7" type="ORF">C7K55_01930</name>
</gene>
<keyword evidence="8" id="KW-1185">Reference proteome</keyword>
<evidence type="ECO:0000256" key="3">
    <source>
        <dbReference type="ARBA" id="ARBA00022578"/>
    </source>
</evidence>